<feature type="compositionally biased region" description="Low complexity" evidence="2">
    <location>
        <begin position="385"/>
        <end position="398"/>
    </location>
</feature>
<gene>
    <name evidence="4" type="primary">Necator_chrV.g20410</name>
    <name evidence="4" type="ORF">RB195_015617</name>
</gene>
<evidence type="ECO:0000256" key="2">
    <source>
        <dbReference type="SAM" id="MobiDB-lite"/>
    </source>
</evidence>
<dbReference type="Gene3D" id="1.10.510.10">
    <property type="entry name" value="Transferase(Phosphotransferase) domain 1"/>
    <property type="match status" value="1"/>
</dbReference>
<dbReference type="Pfam" id="PF00069">
    <property type="entry name" value="Pkinase"/>
    <property type="match status" value="1"/>
</dbReference>
<dbReference type="SMART" id="SM00220">
    <property type="entry name" value="S_TKc"/>
    <property type="match status" value="1"/>
</dbReference>
<keyword evidence="1" id="KW-0547">Nucleotide-binding</keyword>
<feature type="compositionally biased region" description="Basic residues" evidence="2">
    <location>
        <begin position="411"/>
        <end position="430"/>
    </location>
</feature>
<proteinExistence type="predicted"/>
<accession>A0ABR1E5D7</accession>
<dbReference type="PANTHER" id="PTHR11909">
    <property type="entry name" value="CASEIN KINASE-RELATED"/>
    <property type="match status" value="1"/>
</dbReference>
<comment type="caution">
    <text evidence="4">The sequence shown here is derived from an EMBL/GenBank/DDBJ whole genome shotgun (WGS) entry which is preliminary data.</text>
</comment>
<feature type="domain" description="Protein kinase" evidence="3">
    <location>
        <begin position="25"/>
        <end position="285"/>
    </location>
</feature>
<evidence type="ECO:0000259" key="3">
    <source>
        <dbReference type="PROSITE" id="PS50011"/>
    </source>
</evidence>
<evidence type="ECO:0000313" key="5">
    <source>
        <dbReference type="Proteomes" id="UP001303046"/>
    </source>
</evidence>
<dbReference type="InterPro" id="IPR017441">
    <property type="entry name" value="Protein_kinase_ATP_BS"/>
</dbReference>
<sequence>MSEEDQQQEDALVEFDEGTLIRDSWAVIRSLGKGAYGHVYHVIHVKTGIQAALKAESKSQAERVLKMERNVLQGFKGVKGTVQLISMGTTDTYSYIVMTLCGADLTRACSTVARLTDGTILRLAIGTLLSLKQLHEIGFVHRDVKPCNFATSRSNTRAIHVFDFGMTRKYAAKNEKNEWFIKRRRTRVLFRGTLRYCSLAVHHRVEQGRVDDLWSWVYMIVELRDKLPWAHLLHPEAVQAVKEETPHEKLCSSETSQVFIPVMKHFQSLGYFDRPDYNMIFETILKEMKKRDMKVSDPYDWEGKISDPGVEEKVAEVCIRLGVKVHEDPKTACTEDSSETSELGYLRHAFAPHPTDVPGGEKYEEKRKKGTVLVSGSQNNADVISAPGGSSQSDMSSSKLNRQNEKLASSKLKKATSMKTKKEKGKGKEK</sequence>
<feature type="region of interest" description="Disordered" evidence="2">
    <location>
        <begin position="351"/>
        <end position="430"/>
    </location>
</feature>
<organism evidence="4 5">
    <name type="scientific">Necator americanus</name>
    <name type="common">Human hookworm</name>
    <dbReference type="NCBI Taxonomy" id="51031"/>
    <lineage>
        <taxon>Eukaryota</taxon>
        <taxon>Metazoa</taxon>
        <taxon>Ecdysozoa</taxon>
        <taxon>Nematoda</taxon>
        <taxon>Chromadorea</taxon>
        <taxon>Rhabditida</taxon>
        <taxon>Rhabditina</taxon>
        <taxon>Rhabditomorpha</taxon>
        <taxon>Strongyloidea</taxon>
        <taxon>Ancylostomatidae</taxon>
        <taxon>Bunostominae</taxon>
        <taxon>Necator</taxon>
    </lineage>
</organism>
<evidence type="ECO:0000313" key="4">
    <source>
        <dbReference type="EMBL" id="KAK6757902.1"/>
    </source>
</evidence>
<dbReference type="PROSITE" id="PS50011">
    <property type="entry name" value="PROTEIN_KINASE_DOM"/>
    <property type="match status" value="1"/>
</dbReference>
<evidence type="ECO:0000256" key="1">
    <source>
        <dbReference type="PROSITE-ProRule" id="PRU10141"/>
    </source>
</evidence>
<keyword evidence="1" id="KW-0067">ATP-binding</keyword>
<name>A0ABR1E5D7_NECAM</name>
<dbReference type="InterPro" id="IPR050235">
    <property type="entry name" value="CK1_Ser-Thr_kinase"/>
</dbReference>
<protein>
    <recommendedName>
        <fullName evidence="3">Protein kinase domain-containing protein</fullName>
    </recommendedName>
</protein>
<dbReference type="EMBL" id="JAVFWL010000005">
    <property type="protein sequence ID" value="KAK6757902.1"/>
    <property type="molecule type" value="Genomic_DNA"/>
</dbReference>
<dbReference type="InterPro" id="IPR000719">
    <property type="entry name" value="Prot_kinase_dom"/>
</dbReference>
<dbReference type="InterPro" id="IPR011009">
    <property type="entry name" value="Kinase-like_dom_sf"/>
</dbReference>
<dbReference type="Proteomes" id="UP001303046">
    <property type="component" value="Unassembled WGS sequence"/>
</dbReference>
<dbReference type="SUPFAM" id="SSF56112">
    <property type="entry name" value="Protein kinase-like (PK-like)"/>
    <property type="match status" value="1"/>
</dbReference>
<keyword evidence="5" id="KW-1185">Reference proteome</keyword>
<feature type="binding site" evidence="1">
    <location>
        <position position="54"/>
    </location>
    <ligand>
        <name>ATP</name>
        <dbReference type="ChEBI" id="CHEBI:30616"/>
    </ligand>
</feature>
<dbReference type="PROSITE" id="PS00107">
    <property type="entry name" value="PROTEIN_KINASE_ATP"/>
    <property type="match status" value="1"/>
</dbReference>
<reference evidence="4 5" key="1">
    <citation type="submission" date="2023-08" db="EMBL/GenBank/DDBJ databases">
        <title>A Necator americanus chromosomal reference genome.</title>
        <authorList>
            <person name="Ilik V."/>
            <person name="Petrzelkova K.J."/>
            <person name="Pardy F."/>
            <person name="Fuh T."/>
            <person name="Niatou-Singa F.S."/>
            <person name="Gouil Q."/>
            <person name="Baker L."/>
            <person name="Ritchie M.E."/>
            <person name="Jex A.R."/>
            <person name="Gazzola D."/>
            <person name="Li H."/>
            <person name="Toshio Fujiwara R."/>
            <person name="Zhan B."/>
            <person name="Aroian R.V."/>
            <person name="Pafco B."/>
            <person name="Schwarz E.M."/>
        </authorList>
    </citation>
    <scope>NUCLEOTIDE SEQUENCE [LARGE SCALE GENOMIC DNA]</scope>
    <source>
        <strain evidence="4 5">Aroian</strain>
        <tissue evidence="4">Whole animal</tissue>
    </source>
</reference>